<organism evidence="2 3">
    <name type="scientific">Actinidia rufa</name>
    <dbReference type="NCBI Taxonomy" id="165716"/>
    <lineage>
        <taxon>Eukaryota</taxon>
        <taxon>Viridiplantae</taxon>
        <taxon>Streptophyta</taxon>
        <taxon>Embryophyta</taxon>
        <taxon>Tracheophyta</taxon>
        <taxon>Spermatophyta</taxon>
        <taxon>Magnoliopsida</taxon>
        <taxon>eudicotyledons</taxon>
        <taxon>Gunneridae</taxon>
        <taxon>Pentapetalae</taxon>
        <taxon>asterids</taxon>
        <taxon>Ericales</taxon>
        <taxon>Actinidiaceae</taxon>
        <taxon>Actinidia</taxon>
    </lineage>
</organism>
<comment type="caution">
    <text evidence="2">The sequence shown here is derived from an EMBL/GenBank/DDBJ whole genome shotgun (WGS) entry which is preliminary data.</text>
</comment>
<keyword evidence="3" id="KW-1185">Reference proteome</keyword>
<dbReference type="EMBL" id="BJWL01000026">
    <property type="protein sequence ID" value="GFZ17351.1"/>
    <property type="molecule type" value="Genomic_DNA"/>
</dbReference>
<protein>
    <submittedName>
        <fullName evidence="2">Uncharacterized protein</fullName>
    </submittedName>
</protein>
<feature type="signal peptide" evidence="1">
    <location>
        <begin position="1"/>
        <end position="31"/>
    </location>
</feature>
<accession>A0A7J0H2X6</accession>
<sequence length="75" mass="8050">MEVKSGQKCALAVVVTMVLWLLVLYPQTGESAFGIQLKPCTLSQCVAECKKTLQEKYLSATCATGSEGKFCICLG</sequence>
<evidence type="ECO:0000256" key="1">
    <source>
        <dbReference type="SAM" id="SignalP"/>
    </source>
</evidence>
<keyword evidence="1" id="KW-0732">Signal</keyword>
<evidence type="ECO:0000313" key="2">
    <source>
        <dbReference type="EMBL" id="GFZ17351.1"/>
    </source>
</evidence>
<proteinExistence type="predicted"/>
<evidence type="ECO:0000313" key="3">
    <source>
        <dbReference type="Proteomes" id="UP000585474"/>
    </source>
</evidence>
<gene>
    <name evidence="2" type="ORF">Acr_26g0006210</name>
</gene>
<feature type="chain" id="PRO_5029873406" evidence="1">
    <location>
        <begin position="32"/>
        <end position="75"/>
    </location>
</feature>
<dbReference type="OrthoDB" id="1514813at2759"/>
<reference evidence="2 3" key="1">
    <citation type="submission" date="2019-07" db="EMBL/GenBank/DDBJ databases">
        <title>De Novo Assembly of kiwifruit Actinidia rufa.</title>
        <authorList>
            <person name="Sugita-Konishi S."/>
            <person name="Sato K."/>
            <person name="Mori E."/>
            <person name="Abe Y."/>
            <person name="Kisaki G."/>
            <person name="Hamano K."/>
            <person name="Suezawa K."/>
            <person name="Otani M."/>
            <person name="Fukuda T."/>
            <person name="Manabe T."/>
            <person name="Gomi K."/>
            <person name="Tabuchi M."/>
            <person name="Akimitsu K."/>
            <person name="Kataoka I."/>
        </authorList>
    </citation>
    <scope>NUCLEOTIDE SEQUENCE [LARGE SCALE GENOMIC DNA]</scope>
    <source>
        <strain evidence="3">cv. Fuchu</strain>
    </source>
</reference>
<name>A0A7J0H2X6_9ERIC</name>
<dbReference type="AlphaFoldDB" id="A0A7J0H2X6"/>
<dbReference type="Proteomes" id="UP000585474">
    <property type="component" value="Unassembled WGS sequence"/>
</dbReference>